<organism evidence="2">
    <name type="scientific">Ostreococcus tauri</name>
    <name type="common">Marine green alga</name>
    <dbReference type="NCBI Taxonomy" id="70448"/>
    <lineage>
        <taxon>Eukaryota</taxon>
        <taxon>Viridiplantae</taxon>
        <taxon>Chlorophyta</taxon>
        <taxon>Mamiellophyceae</taxon>
        <taxon>Mamiellales</taxon>
        <taxon>Bathycoccaceae</taxon>
        <taxon>Ostreococcus</taxon>
    </lineage>
</organism>
<gene>
    <name evidence="2" type="ORF">BE221DRAFT_147632</name>
</gene>
<accession>A0A1Y5I4V8</accession>
<dbReference type="Proteomes" id="UP000195557">
    <property type="component" value="Unassembled WGS sequence"/>
</dbReference>
<feature type="signal peptide" evidence="1">
    <location>
        <begin position="1"/>
        <end position="24"/>
    </location>
</feature>
<dbReference type="EMBL" id="KZ155832">
    <property type="protein sequence ID" value="OUS43254.1"/>
    <property type="molecule type" value="Genomic_DNA"/>
</dbReference>
<proteinExistence type="predicted"/>
<reference evidence="2" key="1">
    <citation type="submission" date="2017-04" db="EMBL/GenBank/DDBJ databases">
        <title>Population genomics of picophytoplankton unveils novel chromosome hypervariability.</title>
        <authorList>
            <consortium name="DOE Joint Genome Institute"/>
            <person name="Blanc-Mathieu R."/>
            <person name="Krasovec M."/>
            <person name="Hebrard M."/>
            <person name="Yau S."/>
            <person name="Desgranges E."/>
            <person name="Martin J."/>
            <person name="Schackwitz W."/>
            <person name="Kuo A."/>
            <person name="Salin G."/>
            <person name="Donnadieu C."/>
            <person name="Desdevises Y."/>
            <person name="Sanchez-Ferandin S."/>
            <person name="Moreau H."/>
            <person name="Rivals E."/>
            <person name="Grigoriev I.V."/>
            <person name="Grimsley N."/>
            <person name="Eyre-Walker A."/>
            <person name="Piganeau G."/>
        </authorList>
    </citation>
    <scope>NUCLEOTIDE SEQUENCE [LARGE SCALE GENOMIC DNA]</scope>
    <source>
        <strain evidence="2">RCC 1115</strain>
    </source>
</reference>
<keyword evidence="1" id="KW-0732">Signal</keyword>
<evidence type="ECO:0000313" key="2">
    <source>
        <dbReference type="EMBL" id="OUS43254.1"/>
    </source>
</evidence>
<feature type="chain" id="PRO_5013209625" evidence="1">
    <location>
        <begin position="25"/>
        <end position="215"/>
    </location>
</feature>
<protein>
    <submittedName>
        <fullName evidence="2">Uncharacterized protein</fullName>
    </submittedName>
</protein>
<sequence length="215" mass="22291">MHAGTPSAHASHALLCAALALVKALRTTARAFGYGASATTASARGLAASGVVIACAHAYGTLALANADEVRQRAPGTVTHYVWALAPSCAMYVCAMWANGRVNRSGRETALAALALGAALGRRTGSTCALVLGGVAMRIGGGDVGVFVMCLAFAIARRLAREVGEEVYFRHWGGTAACEAVALAMTEFDVFASSRARARALERRRELVARIKKVG</sequence>
<evidence type="ECO:0000256" key="1">
    <source>
        <dbReference type="SAM" id="SignalP"/>
    </source>
</evidence>
<dbReference type="AlphaFoldDB" id="A0A1Y5I4V8"/>
<name>A0A1Y5I4V8_OSTTA</name>